<dbReference type="InterPro" id="IPR013783">
    <property type="entry name" value="Ig-like_fold"/>
</dbReference>
<dbReference type="OrthoDB" id="9762066at2"/>
<dbReference type="PANTHER" id="PTHR10066:SF67">
    <property type="entry name" value="BETA-GLUCURONIDASE"/>
    <property type="match status" value="1"/>
</dbReference>
<gene>
    <name evidence="10" type="ORF">DFR57_103176</name>
</gene>
<reference evidence="10 11" key="1">
    <citation type="submission" date="2018-07" db="EMBL/GenBank/DDBJ databases">
        <title>Genomic Encyclopedia of Type Strains, Phase IV (KMG-IV): sequencing the most valuable type-strain genomes for metagenomic binning, comparative biology and taxonomic classification.</title>
        <authorList>
            <person name="Goeker M."/>
        </authorList>
    </citation>
    <scope>NUCLEOTIDE SEQUENCE [LARGE SCALE GENOMIC DNA]</scope>
    <source>
        <strain evidence="10 11">DSM 27696</strain>
    </source>
</reference>
<name>A0A368Y556_9BACI</name>
<dbReference type="Pfam" id="PF02836">
    <property type="entry name" value="Glyco_hydro_2_C"/>
    <property type="match status" value="1"/>
</dbReference>
<dbReference type="EMBL" id="QPJJ01000003">
    <property type="protein sequence ID" value="RCW74879.1"/>
    <property type="molecule type" value="Genomic_DNA"/>
</dbReference>
<evidence type="ECO:0000313" key="11">
    <source>
        <dbReference type="Proteomes" id="UP000252585"/>
    </source>
</evidence>
<dbReference type="InterPro" id="IPR006103">
    <property type="entry name" value="Glyco_hydro_2_cat"/>
</dbReference>
<accession>A0A368Y556</accession>
<evidence type="ECO:0000256" key="4">
    <source>
        <dbReference type="ARBA" id="ARBA00022801"/>
    </source>
</evidence>
<comment type="similarity">
    <text evidence="1 6">Belongs to the glycosyl hydrolase 2 family.</text>
</comment>
<evidence type="ECO:0000256" key="3">
    <source>
        <dbReference type="ARBA" id="ARBA00016205"/>
    </source>
</evidence>
<evidence type="ECO:0000256" key="5">
    <source>
        <dbReference type="ARBA" id="ARBA00023295"/>
    </source>
</evidence>
<dbReference type="PRINTS" id="PR00132">
    <property type="entry name" value="GLHYDRLASE2"/>
</dbReference>
<feature type="domain" description="Glycoside hydrolase family 2 catalytic" evidence="8">
    <location>
        <begin position="278"/>
        <end position="593"/>
    </location>
</feature>
<dbReference type="InterPro" id="IPR006101">
    <property type="entry name" value="Glyco_hydro_2"/>
</dbReference>
<evidence type="ECO:0000313" key="10">
    <source>
        <dbReference type="EMBL" id="RCW74879.1"/>
    </source>
</evidence>
<dbReference type="Gene3D" id="3.20.20.80">
    <property type="entry name" value="Glycosidases"/>
    <property type="match status" value="1"/>
</dbReference>
<dbReference type="Pfam" id="PF02837">
    <property type="entry name" value="Glyco_hydro_2_N"/>
    <property type="match status" value="1"/>
</dbReference>
<dbReference type="SUPFAM" id="SSF51445">
    <property type="entry name" value="(Trans)glycosidases"/>
    <property type="match status" value="1"/>
</dbReference>
<dbReference type="InterPro" id="IPR017853">
    <property type="entry name" value="GH"/>
</dbReference>
<dbReference type="Gene3D" id="2.60.120.260">
    <property type="entry name" value="Galactose-binding domain-like"/>
    <property type="match status" value="1"/>
</dbReference>
<keyword evidence="4 6" id="KW-0378">Hydrolase</keyword>
<feature type="domain" description="Glycoside hydrolase family 2 immunoglobulin-like beta-sandwich" evidence="7">
    <location>
        <begin position="185"/>
        <end position="276"/>
    </location>
</feature>
<proteinExistence type="inferred from homology"/>
<dbReference type="PANTHER" id="PTHR10066">
    <property type="entry name" value="BETA-GLUCURONIDASE"/>
    <property type="match status" value="1"/>
</dbReference>
<dbReference type="GO" id="GO:0019391">
    <property type="term" value="P:glucuronoside catabolic process"/>
    <property type="evidence" value="ECO:0007669"/>
    <property type="project" value="TreeGrafter"/>
</dbReference>
<dbReference type="GO" id="GO:0030246">
    <property type="term" value="F:carbohydrate binding"/>
    <property type="evidence" value="ECO:0007669"/>
    <property type="project" value="TreeGrafter"/>
</dbReference>
<dbReference type="Pfam" id="PF00703">
    <property type="entry name" value="Glyco_hydro_2"/>
    <property type="match status" value="1"/>
</dbReference>
<dbReference type="GO" id="GO:0005975">
    <property type="term" value="P:carbohydrate metabolic process"/>
    <property type="evidence" value="ECO:0007669"/>
    <property type="project" value="InterPro"/>
</dbReference>
<dbReference type="EC" id="3.2.1.31" evidence="2"/>
<dbReference type="Gene3D" id="2.60.40.10">
    <property type="entry name" value="Immunoglobulins"/>
    <property type="match status" value="1"/>
</dbReference>
<evidence type="ECO:0000256" key="1">
    <source>
        <dbReference type="ARBA" id="ARBA00007401"/>
    </source>
</evidence>
<dbReference type="InterPro" id="IPR023232">
    <property type="entry name" value="Glyco_hydro_2_AS"/>
</dbReference>
<dbReference type="InterPro" id="IPR023230">
    <property type="entry name" value="Glyco_hydro_2_CS"/>
</dbReference>
<protein>
    <recommendedName>
        <fullName evidence="3">Beta-glucuronidase</fullName>
        <ecNumber evidence="2">3.2.1.31</ecNumber>
    </recommendedName>
</protein>
<dbReference type="InterPro" id="IPR008979">
    <property type="entry name" value="Galactose-bd-like_sf"/>
</dbReference>
<organism evidence="10 11">
    <name type="scientific">Saliterribacillus persicus</name>
    <dbReference type="NCBI Taxonomy" id="930114"/>
    <lineage>
        <taxon>Bacteria</taxon>
        <taxon>Bacillati</taxon>
        <taxon>Bacillota</taxon>
        <taxon>Bacilli</taxon>
        <taxon>Bacillales</taxon>
        <taxon>Bacillaceae</taxon>
        <taxon>Saliterribacillus</taxon>
    </lineage>
</organism>
<keyword evidence="11" id="KW-1185">Reference proteome</keyword>
<comment type="caution">
    <text evidence="10">The sequence shown here is derived from an EMBL/GenBank/DDBJ whole genome shotgun (WGS) entry which is preliminary data.</text>
</comment>
<evidence type="ECO:0000256" key="2">
    <source>
        <dbReference type="ARBA" id="ARBA00012761"/>
    </source>
</evidence>
<evidence type="ECO:0000259" key="9">
    <source>
        <dbReference type="Pfam" id="PF02837"/>
    </source>
</evidence>
<dbReference type="GO" id="GO:0004566">
    <property type="term" value="F:beta-glucuronidase activity"/>
    <property type="evidence" value="ECO:0007669"/>
    <property type="project" value="UniProtKB-EC"/>
</dbReference>
<keyword evidence="5 6" id="KW-0326">Glycosidase</keyword>
<dbReference type="InterPro" id="IPR006102">
    <property type="entry name" value="Ig-like_GH2"/>
</dbReference>
<dbReference type="SUPFAM" id="SSF49303">
    <property type="entry name" value="beta-Galactosidase/glucuronidase domain"/>
    <property type="match status" value="1"/>
</dbReference>
<evidence type="ECO:0000256" key="6">
    <source>
        <dbReference type="RuleBase" id="RU361154"/>
    </source>
</evidence>
<dbReference type="Proteomes" id="UP000252585">
    <property type="component" value="Unassembled WGS sequence"/>
</dbReference>
<dbReference type="InterPro" id="IPR036156">
    <property type="entry name" value="Beta-gal/glucu_dom_sf"/>
</dbReference>
<dbReference type="SUPFAM" id="SSF49785">
    <property type="entry name" value="Galactose-binding domain-like"/>
    <property type="match status" value="1"/>
</dbReference>
<dbReference type="PROSITE" id="PS00719">
    <property type="entry name" value="GLYCOSYL_HYDROL_F2_1"/>
    <property type="match status" value="1"/>
</dbReference>
<dbReference type="InterPro" id="IPR006104">
    <property type="entry name" value="Glyco_hydro_2_N"/>
</dbReference>
<dbReference type="RefSeq" id="WP_114352121.1">
    <property type="nucleotide sequence ID" value="NZ_QPJJ01000003.1"/>
</dbReference>
<dbReference type="PROSITE" id="PS00608">
    <property type="entry name" value="GLYCOSYL_HYDROL_F2_2"/>
    <property type="match status" value="1"/>
</dbReference>
<feature type="domain" description="Glycosyl hydrolases family 2 sugar binding" evidence="9">
    <location>
        <begin position="14"/>
        <end position="182"/>
    </location>
</feature>
<dbReference type="FunFam" id="3.20.20.80:FF:000080">
    <property type="entry name" value="Beta-glucuronidase UidA"/>
    <property type="match status" value="1"/>
</dbReference>
<dbReference type="NCBIfam" id="NF007538">
    <property type="entry name" value="PRK10150.1"/>
    <property type="match status" value="1"/>
</dbReference>
<sequence length="600" mass="68378">MLYPITTETRGQVDLNGIWKFKIDDGNGLENKWFNKPLENTTSMAVPSSYNDVAVTRELRNHVGWIWYERGFTVPNYMFNERMVLRFGSATHIAKVYINGTLVTAHKGGFTPFEVAINDHVKRGENRLTVAVNNIVDETTLPVGNYSEEKIEGVGKVVRNSPNFDFFNYAGIHRPVKIYTTPNNYVKDVTVVTDFEKNKGIVDYKIDIEGVSESVKVVIIDEDGIEVASGSGASGQLNIPEVKLWEPLNAYLYTLKVQLKNDGKLKDVYEQPFGVRTVSVKDGKFLINGNSFYFKGFGKHEDSPIHGRGFDEAANVLDFNLMKWIGANSFRTAHYPYSEELMRLADREGIVIIDETPAVGVHLNFAATLLGSGGKRDTFKEIKTFDHHQEVIKELIARDKNHPSVVMWSVANEPASEEDGAYEYFKPLVELTKELDPQSRPVTIVTHLMSTPKTDKIAELIDVLALNRYYGWYVQSGDMELAKVKMREEFDGWKKRCPNKPIMMTEYGADTVSGLHDIDAVMFTEEFQTEFYKAYHDVFDEYDFFVGEQVWNFADFQTSQGIMRVQGNKKGIFTRDRKPKSVAFSLRERWTNIPEFGYKA</sequence>
<evidence type="ECO:0000259" key="7">
    <source>
        <dbReference type="Pfam" id="PF00703"/>
    </source>
</evidence>
<dbReference type="FunFam" id="2.60.120.260:FF:000027">
    <property type="entry name" value="Beta-glucuronidase"/>
    <property type="match status" value="1"/>
</dbReference>
<dbReference type="FunFam" id="2.60.40.10:FF:001198">
    <property type="entry name" value="Beta-glucuronidase UidA"/>
    <property type="match status" value="1"/>
</dbReference>
<dbReference type="AlphaFoldDB" id="A0A368Y556"/>
<evidence type="ECO:0000259" key="8">
    <source>
        <dbReference type="Pfam" id="PF02836"/>
    </source>
</evidence>